<proteinExistence type="predicted"/>
<dbReference type="Proteomes" id="UP000266861">
    <property type="component" value="Unassembled WGS sequence"/>
</dbReference>
<protein>
    <submittedName>
        <fullName evidence="1">Uncharacterized protein</fullName>
    </submittedName>
</protein>
<dbReference type="OrthoDB" id="2371335at2759"/>
<name>A0A397JEJ9_9GLOM</name>
<keyword evidence="2" id="KW-1185">Reference proteome</keyword>
<sequence length="638" mass="75900">MYLIYKSSITFLIYAKFITQHKSILELNLTTLKIYVSSTLGFAHKYRQIEDNFELDLRNRVFLSELDSKEPKDNELERLTMFSTVDSLDSVPLHTETTPLSFKHKAITLKSWVEIVNKLHSRIVHFRNLTCQLCGLNISIIIDKKAKSQKLINNRPGYDMEYVVSYIYNYCGINDYQRFFDDLYETEKRYDALSVIQPHETLKQWAIRVRVPLQKLVSEGKRSVYHSSITFLIYAKFITQHKSILELNLTTLKIYVSSTLGFAHKYRQIEDNFELDLRNRVFLSELDSKEPKDNELERLTMFSTVDSLDSVPLHTETTPLSFKHKAITLKSWVEIVNKLHSRIVHFRNLTCQLCGLNISIIIDKKAKSQKLINNRPGYDMEYVVSYIYNYCGINDYQRFFDDLYETEKRYEALSVIQPHETLKQWAIRVRVPLQKLVSEGKRSVYHVHALFLGFGKGKFVDHNYYRPRIHKANVGICLDCMKLIRIDNVKPTKKFHHARSRYVEIIEPEDLIQKHWDQECNKPKSQDGYARIIQNAWRRFRERVPSNAKLAWNSLPNDGTLEDKKFLGIIPRKIKNLITRQQFELRLTKQIAEYKKYQGRRIIPNRYYDEYYIPYDWIDSKKRQLRYRFQKRLLEIET</sequence>
<dbReference type="EMBL" id="PQFF01000043">
    <property type="protein sequence ID" value="RHZ86755.1"/>
    <property type="molecule type" value="Genomic_DNA"/>
</dbReference>
<comment type="caution">
    <text evidence="1">The sequence shown here is derived from an EMBL/GenBank/DDBJ whole genome shotgun (WGS) entry which is preliminary data.</text>
</comment>
<evidence type="ECO:0000313" key="1">
    <source>
        <dbReference type="EMBL" id="RHZ86755.1"/>
    </source>
</evidence>
<dbReference type="AlphaFoldDB" id="A0A397JEJ9"/>
<accession>A0A397JEJ9</accession>
<gene>
    <name evidence="1" type="ORF">Glove_46g35</name>
</gene>
<evidence type="ECO:0000313" key="2">
    <source>
        <dbReference type="Proteomes" id="UP000266861"/>
    </source>
</evidence>
<reference evidence="1 2" key="1">
    <citation type="submission" date="2018-08" db="EMBL/GenBank/DDBJ databases">
        <title>Genome and evolution of the arbuscular mycorrhizal fungus Diversispora epigaea (formerly Glomus versiforme) and its bacterial endosymbionts.</title>
        <authorList>
            <person name="Sun X."/>
            <person name="Fei Z."/>
            <person name="Harrison M."/>
        </authorList>
    </citation>
    <scope>NUCLEOTIDE SEQUENCE [LARGE SCALE GENOMIC DNA]</scope>
    <source>
        <strain evidence="1 2">IT104</strain>
    </source>
</reference>
<organism evidence="1 2">
    <name type="scientific">Diversispora epigaea</name>
    <dbReference type="NCBI Taxonomy" id="1348612"/>
    <lineage>
        <taxon>Eukaryota</taxon>
        <taxon>Fungi</taxon>
        <taxon>Fungi incertae sedis</taxon>
        <taxon>Mucoromycota</taxon>
        <taxon>Glomeromycotina</taxon>
        <taxon>Glomeromycetes</taxon>
        <taxon>Diversisporales</taxon>
        <taxon>Diversisporaceae</taxon>
        <taxon>Diversispora</taxon>
    </lineage>
</organism>